<gene>
    <name evidence="1" type="ORF">LCGC14_2875750</name>
</gene>
<proteinExistence type="predicted"/>
<feature type="non-terminal residue" evidence="1">
    <location>
        <position position="130"/>
    </location>
</feature>
<comment type="caution">
    <text evidence="1">The sequence shown here is derived from an EMBL/GenBank/DDBJ whole genome shotgun (WGS) entry which is preliminary data.</text>
</comment>
<dbReference type="AlphaFoldDB" id="A0A0F8YNB0"/>
<protein>
    <submittedName>
        <fullName evidence="1">Uncharacterized protein</fullName>
    </submittedName>
</protein>
<sequence>MTNIFHKDFVDDDNHALTARTYANIAARDADTTFQVTKNINKAIRVDSPVSYFILVSIGPTVWTETGSEGLNEFTELIDTPSSISAGLVVQGNSGGTALEFGQALRTTDSPQFTDLILSGNLTVQGTTTT</sequence>
<dbReference type="EMBL" id="LAZR01055959">
    <property type="protein sequence ID" value="KKK75235.1"/>
    <property type="molecule type" value="Genomic_DNA"/>
</dbReference>
<evidence type="ECO:0000313" key="1">
    <source>
        <dbReference type="EMBL" id="KKK75235.1"/>
    </source>
</evidence>
<reference evidence="1" key="1">
    <citation type="journal article" date="2015" name="Nature">
        <title>Complex archaea that bridge the gap between prokaryotes and eukaryotes.</title>
        <authorList>
            <person name="Spang A."/>
            <person name="Saw J.H."/>
            <person name="Jorgensen S.L."/>
            <person name="Zaremba-Niedzwiedzka K."/>
            <person name="Martijn J."/>
            <person name="Lind A.E."/>
            <person name="van Eijk R."/>
            <person name="Schleper C."/>
            <person name="Guy L."/>
            <person name="Ettema T.J."/>
        </authorList>
    </citation>
    <scope>NUCLEOTIDE SEQUENCE</scope>
</reference>
<name>A0A0F8YNB0_9ZZZZ</name>
<accession>A0A0F8YNB0</accession>
<organism evidence="1">
    <name type="scientific">marine sediment metagenome</name>
    <dbReference type="NCBI Taxonomy" id="412755"/>
    <lineage>
        <taxon>unclassified sequences</taxon>
        <taxon>metagenomes</taxon>
        <taxon>ecological metagenomes</taxon>
    </lineage>
</organism>